<evidence type="ECO:0000313" key="2">
    <source>
        <dbReference type="EMBL" id="PVH27249.1"/>
    </source>
</evidence>
<evidence type="ECO:0000256" key="1">
    <source>
        <dbReference type="SAM" id="SignalP"/>
    </source>
</evidence>
<keyword evidence="1" id="KW-0732">Signal</keyword>
<protein>
    <submittedName>
        <fullName evidence="2">Uncharacterized protein</fullName>
    </submittedName>
</protein>
<dbReference type="EMBL" id="QDKM01000020">
    <property type="protein sequence ID" value="PVH27249.1"/>
    <property type="molecule type" value="Genomic_DNA"/>
</dbReference>
<dbReference type="AlphaFoldDB" id="A0A2T8HP75"/>
<reference evidence="2 3" key="1">
    <citation type="submission" date="2018-04" db="EMBL/GenBank/DDBJ databases">
        <title>Pararhodobacter oceanense sp. nov., isolated from marine intertidal sediment.</title>
        <authorList>
            <person name="Wang X.-L."/>
            <person name="Du Z.-J."/>
        </authorList>
    </citation>
    <scope>NUCLEOTIDE SEQUENCE [LARGE SCALE GENOMIC DNA]</scope>
    <source>
        <strain evidence="2 3">AM505</strain>
    </source>
</reference>
<feature type="signal peptide" evidence="1">
    <location>
        <begin position="1"/>
        <end position="24"/>
    </location>
</feature>
<dbReference type="RefSeq" id="WP_116560023.1">
    <property type="nucleotide sequence ID" value="NZ_QDKM01000020.1"/>
</dbReference>
<evidence type="ECO:0000313" key="3">
    <source>
        <dbReference type="Proteomes" id="UP000245911"/>
    </source>
</evidence>
<sequence length="209" mass="23384">MKLSIAVIVATFCAALGFSDSVKAEPISVRGINWSMSIAEQIHVIEDAGMACVFDTGWNVFLGPIGASQDGLDITCIQSGNNDQTIQELHRRFSEWSQICSVRGTDGYATSECLGFNSFYELFRVVRRIHYKDDRTIEFDCRYLGTCGFEVRTIVSQLQAHVIDRDFLPPTADSWIGCADGDDGDAICVHMHTKNILLLRNPMRDNMQF</sequence>
<dbReference type="OrthoDB" id="7871058at2"/>
<feature type="chain" id="PRO_5015495481" evidence="1">
    <location>
        <begin position="25"/>
        <end position="209"/>
    </location>
</feature>
<name>A0A2T8HP75_9RHOB</name>
<comment type="caution">
    <text evidence="2">The sequence shown here is derived from an EMBL/GenBank/DDBJ whole genome shotgun (WGS) entry which is preliminary data.</text>
</comment>
<proteinExistence type="predicted"/>
<organism evidence="2 3">
    <name type="scientific">Pararhodobacter oceanensis</name>
    <dbReference type="NCBI Taxonomy" id="2172121"/>
    <lineage>
        <taxon>Bacteria</taxon>
        <taxon>Pseudomonadati</taxon>
        <taxon>Pseudomonadota</taxon>
        <taxon>Alphaproteobacteria</taxon>
        <taxon>Rhodobacterales</taxon>
        <taxon>Paracoccaceae</taxon>
        <taxon>Pararhodobacter</taxon>
    </lineage>
</organism>
<keyword evidence="3" id="KW-1185">Reference proteome</keyword>
<gene>
    <name evidence="2" type="ORF">DDE20_18625</name>
</gene>
<dbReference type="Proteomes" id="UP000245911">
    <property type="component" value="Unassembled WGS sequence"/>
</dbReference>
<accession>A0A2T8HP75</accession>